<dbReference type="Pfam" id="PF00025">
    <property type="entry name" value="Arf"/>
    <property type="match status" value="1"/>
</dbReference>
<evidence type="ECO:0000256" key="3">
    <source>
        <dbReference type="RuleBase" id="RU003925"/>
    </source>
</evidence>
<dbReference type="EMBL" id="JAPMOS010000065">
    <property type="protein sequence ID" value="KAJ4456626.1"/>
    <property type="molecule type" value="Genomic_DNA"/>
</dbReference>
<evidence type="ECO:0000313" key="5">
    <source>
        <dbReference type="Proteomes" id="UP001141327"/>
    </source>
</evidence>
<evidence type="ECO:0000313" key="4">
    <source>
        <dbReference type="EMBL" id="KAJ4456626.1"/>
    </source>
</evidence>
<evidence type="ECO:0000256" key="2">
    <source>
        <dbReference type="ARBA" id="ARBA00023134"/>
    </source>
</evidence>
<dbReference type="SUPFAM" id="SSF52540">
    <property type="entry name" value="P-loop containing nucleoside triphosphate hydrolases"/>
    <property type="match status" value="1"/>
</dbReference>
<comment type="similarity">
    <text evidence="3">Belongs to the small GTPase superfamily. Arf family.</text>
</comment>
<dbReference type="InterPro" id="IPR005225">
    <property type="entry name" value="Small_GTP-bd"/>
</dbReference>
<dbReference type="InterPro" id="IPR006689">
    <property type="entry name" value="Small_GTPase_ARF/SAR"/>
</dbReference>
<dbReference type="CDD" id="cd00878">
    <property type="entry name" value="Arf_Arl"/>
    <property type="match status" value="1"/>
</dbReference>
<accession>A0ABQ8UBF6</accession>
<name>A0ABQ8UBF6_9EUKA</name>
<dbReference type="SMART" id="SM00178">
    <property type="entry name" value="SAR"/>
    <property type="match status" value="1"/>
</dbReference>
<protein>
    <submittedName>
        <fullName evidence="4">ADP-ribosylation factor 1</fullName>
    </submittedName>
</protein>
<sequence length="225" mass="25532">MKVVDVGCSCPASDFMSLWAESINIQSKSPENSNMGNAFLNAFRGLFGKKEYRIVMVGLDAAGKTSILYKLKLNENIHTIPTIGFNMEEVEVRNIKFVVWDVGGQKKIRHLWHHYFQNSHAVIYVIDSADRARINCPNMDCGDCAKEELHYLLQRDELREAILLVFANKQDLQGAMPAHELRDHLELARVCKNNSWFIQPCCALTGDGLVNGLEWLAQELKKSVH</sequence>
<comment type="caution">
    <text evidence="4">The sequence shown here is derived from an EMBL/GenBank/DDBJ whole genome shotgun (WGS) entry which is preliminary data.</text>
</comment>
<dbReference type="InterPro" id="IPR024156">
    <property type="entry name" value="Small_GTPase_ARF"/>
</dbReference>
<dbReference type="PRINTS" id="PR00328">
    <property type="entry name" value="SAR1GTPBP"/>
</dbReference>
<keyword evidence="5" id="KW-1185">Reference proteome</keyword>
<dbReference type="Proteomes" id="UP001141327">
    <property type="component" value="Unassembled WGS sequence"/>
</dbReference>
<dbReference type="PROSITE" id="PS51417">
    <property type="entry name" value="ARF"/>
    <property type="match status" value="1"/>
</dbReference>
<reference evidence="4" key="1">
    <citation type="journal article" date="2022" name="bioRxiv">
        <title>Genomics of Preaxostyla Flagellates Illuminates Evolutionary Transitions and the Path Towards Mitochondrial Loss.</title>
        <authorList>
            <person name="Novak L.V.F."/>
            <person name="Treitli S.C."/>
            <person name="Pyrih J."/>
            <person name="Halakuc P."/>
            <person name="Pipaliya S.V."/>
            <person name="Vacek V."/>
            <person name="Brzon O."/>
            <person name="Soukal P."/>
            <person name="Eme L."/>
            <person name="Dacks J.B."/>
            <person name="Karnkowska A."/>
            <person name="Elias M."/>
            <person name="Hampl V."/>
        </authorList>
    </citation>
    <scope>NUCLEOTIDE SEQUENCE</scope>
    <source>
        <strain evidence="4">RCP-MX</strain>
    </source>
</reference>
<dbReference type="PANTHER" id="PTHR11711">
    <property type="entry name" value="ADP RIBOSYLATION FACTOR-RELATED"/>
    <property type="match status" value="1"/>
</dbReference>
<organism evidence="4 5">
    <name type="scientific">Paratrimastix pyriformis</name>
    <dbReference type="NCBI Taxonomy" id="342808"/>
    <lineage>
        <taxon>Eukaryota</taxon>
        <taxon>Metamonada</taxon>
        <taxon>Preaxostyla</taxon>
        <taxon>Paratrimastigidae</taxon>
        <taxon>Paratrimastix</taxon>
    </lineage>
</organism>
<keyword evidence="2 3" id="KW-0342">GTP-binding</keyword>
<evidence type="ECO:0000256" key="1">
    <source>
        <dbReference type="ARBA" id="ARBA00022741"/>
    </source>
</evidence>
<dbReference type="Gene3D" id="3.40.50.300">
    <property type="entry name" value="P-loop containing nucleotide triphosphate hydrolases"/>
    <property type="match status" value="1"/>
</dbReference>
<dbReference type="NCBIfam" id="TIGR00231">
    <property type="entry name" value="small_GTP"/>
    <property type="match status" value="1"/>
</dbReference>
<proteinExistence type="inferred from homology"/>
<dbReference type="InterPro" id="IPR027417">
    <property type="entry name" value="P-loop_NTPase"/>
</dbReference>
<gene>
    <name evidence="4" type="ORF">PAPYR_8108</name>
</gene>
<keyword evidence="1 3" id="KW-0547">Nucleotide-binding</keyword>
<dbReference type="SMART" id="SM00177">
    <property type="entry name" value="ARF"/>
    <property type="match status" value="1"/>
</dbReference>